<feature type="region of interest" description="Disordered" evidence="1">
    <location>
        <begin position="1"/>
        <end position="52"/>
    </location>
</feature>
<keyword evidence="2" id="KW-0812">Transmembrane</keyword>
<accession>A0A9P9BQI0</accession>
<dbReference type="RefSeq" id="XP_046012627.1">
    <property type="nucleotide sequence ID" value="XM_046158703.1"/>
</dbReference>
<feature type="compositionally biased region" description="Polar residues" evidence="1">
    <location>
        <begin position="634"/>
        <end position="648"/>
    </location>
</feature>
<dbReference type="OrthoDB" id="5404940at2759"/>
<evidence type="ECO:0000313" key="3">
    <source>
        <dbReference type="EMBL" id="KAH7030947.1"/>
    </source>
</evidence>
<feature type="region of interest" description="Disordered" evidence="1">
    <location>
        <begin position="616"/>
        <end position="690"/>
    </location>
</feature>
<keyword evidence="4" id="KW-1185">Reference proteome</keyword>
<reference evidence="3" key="1">
    <citation type="journal article" date="2021" name="Nat. Commun.">
        <title>Genetic determinants of endophytism in the Arabidopsis root mycobiome.</title>
        <authorList>
            <person name="Mesny F."/>
            <person name="Miyauchi S."/>
            <person name="Thiergart T."/>
            <person name="Pickel B."/>
            <person name="Atanasova L."/>
            <person name="Karlsson M."/>
            <person name="Huettel B."/>
            <person name="Barry K.W."/>
            <person name="Haridas S."/>
            <person name="Chen C."/>
            <person name="Bauer D."/>
            <person name="Andreopoulos W."/>
            <person name="Pangilinan J."/>
            <person name="LaButti K."/>
            <person name="Riley R."/>
            <person name="Lipzen A."/>
            <person name="Clum A."/>
            <person name="Drula E."/>
            <person name="Henrissat B."/>
            <person name="Kohler A."/>
            <person name="Grigoriev I.V."/>
            <person name="Martin F.M."/>
            <person name="Hacquard S."/>
        </authorList>
    </citation>
    <scope>NUCLEOTIDE SEQUENCE</scope>
    <source>
        <strain evidence="3">MPI-CAGE-CH-0230</strain>
    </source>
</reference>
<dbReference type="EMBL" id="JAGTJQ010000005">
    <property type="protein sequence ID" value="KAH7030947.1"/>
    <property type="molecule type" value="Genomic_DNA"/>
</dbReference>
<dbReference type="AlphaFoldDB" id="A0A9P9BQI0"/>
<evidence type="ECO:0000256" key="2">
    <source>
        <dbReference type="SAM" id="Phobius"/>
    </source>
</evidence>
<dbReference type="GeneID" id="70188249"/>
<feature type="transmembrane region" description="Helical" evidence="2">
    <location>
        <begin position="86"/>
        <end position="106"/>
    </location>
</feature>
<keyword evidence="2" id="KW-1133">Transmembrane helix</keyword>
<feature type="region of interest" description="Disordered" evidence="1">
    <location>
        <begin position="331"/>
        <end position="378"/>
    </location>
</feature>
<feature type="compositionally biased region" description="Basic and acidic residues" evidence="1">
    <location>
        <begin position="445"/>
        <end position="457"/>
    </location>
</feature>
<protein>
    <submittedName>
        <fullName evidence="3">Uncharacterized protein</fullName>
    </submittedName>
</protein>
<evidence type="ECO:0000313" key="4">
    <source>
        <dbReference type="Proteomes" id="UP000756346"/>
    </source>
</evidence>
<feature type="region of interest" description="Disordered" evidence="1">
    <location>
        <begin position="401"/>
        <end position="458"/>
    </location>
</feature>
<organism evidence="3 4">
    <name type="scientific">Microdochium trichocladiopsis</name>
    <dbReference type="NCBI Taxonomy" id="1682393"/>
    <lineage>
        <taxon>Eukaryota</taxon>
        <taxon>Fungi</taxon>
        <taxon>Dikarya</taxon>
        <taxon>Ascomycota</taxon>
        <taxon>Pezizomycotina</taxon>
        <taxon>Sordariomycetes</taxon>
        <taxon>Xylariomycetidae</taxon>
        <taxon>Xylariales</taxon>
        <taxon>Microdochiaceae</taxon>
        <taxon>Microdochium</taxon>
    </lineage>
</organism>
<feature type="transmembrane region" description="Helical" evidence="2">
    <location>
        <begin position="112"/>
        <end position="133"/>
    </location>
</feature>
<comment type="caution">
    <text evidence="3">The sequence shown here is derived from an EMBL/GenBank/DDBJ whole genome shotgun (WGS) entry which is preliminary data.</text>
</comment>
<keyword evidence="2" id="KW-0472">Membrane</keyword>
<sequence length="690" mass="76075">MGGQQPYMYDAEKRNSSRFPQSDFDPKAFTRASWQPKPQKPKHEGPLVSFNRHPDLHEVPRSRITSYRPMSDTSKWLIKWTRYLQIVLRSLELIAGLGLMVLMILLTKVELMTSWVMRITPGVAAVCSAYAIWHHGRPARARPPASSAAYQLFSGITDCAVLPLYAYGMLAVNNHSAEWDTLLADKTYLRYFILSEYWTLLGAGALHVVSLLISVYLGLMFKRIANMPPDMNPLESNLTSRMHKRNKSSVTTVSTASDSVHRLSTPLEGHRRSGAPYETLSRPPSMPFMHTRQNSGDSFVSSKRDSRSDLPSRQYQIPAANMSRASVATFTTAKTTPPSRGSAHRGTYAEISLDETGTPRGRPKSMVTAKPLPEQPINASPTRVAKFTESWYATDSMVNRTQQRQRAMNAAEREQERQQNHRNQAYESLTQRYDNVLGDSDDENLSDRDHDMMRPDPMDDVSDYEDDNEHYRGAGGSPINASARMSLHDPVHPLRSHPSGVSPKIINPTTTAFVPTTTTTITSTPTKTPPRQKTPFRALRDSFGSALSEVSLNSRRVSGGPTAGSGGDIADAKSYSALSIGKRYSQKFTGNGKDKSITGNRNSSIQADHDFFSAAKPYGELQPGTPPVMLSVDKNGSNSASRQVSSGNDYDLGGSGARASRRHVSGKAAEEGMAGTGGKVPYSRYSVFRG</sequence>
<feature type="region of interest" description="Disordered" evidence="1">
    <location>
        <begin position="242"/>
        <end position="312"/>
    </location>
</feature>
<name>A0A9P9BQI0_9PEZI</name>
<gene>
    <name evidence="3" type="ORF">B0I36DRAFT_362738</name>
</gene>
<feature type="transmembrane region" description="Helical" evidence="2">
    <location>
        <begin position="197"/>
        <end position="219"/>
    </location>
</feature>
<feature type="compositionally biased region" description="Polar residues" evidence="1">
    <location>
        <begin position="291"/>
        <end position="301"/>
    </location>
</feature>
<evidence type="ECO:0000256" key="1">
    <source>
        <dbReference type="SAM" id="MobiDB-lite"/>
    </source>
</evidence>
<proteinExistence type="predicted"/>
<dbReference type="Proteomes" id="UP000756346">
    <property type="component" value="Unassembled WGS sequence"/>
</dbReference>
<feature type="compositionally biased region" description="Low complexity" evidence="1">
    <location>
        <begin position="248"/>
        <end position="258"/>
    </location>
</feature>